<evidence type="ECO:0000313" key="3">
    <source>
        <dbReference type="Proteomes" id="UP001418222"/>
    </source>
</evidence>
<feature type="compositionally biased region" description="Basic residues" evidence="1">
    <location>
        <begin position="269"/>
        <end position="281"/>
    </location>
</feature>
<comment type="caution">
    <text evidence="2">The sequence shown here is derived from an EMBL/GenBank/DDBJ whole genome shotgun (WGS) entry which is preliminary data.</text>
</comment>
<feature type="compositionally biased region" description="Gly residues" evidence="1">
    <location>
        <begin position="215"/>
        <end position="226"/>
    </location>
</feature>
<evidence type="ECO:0000256" key="1">
    <source>
        <dbReference type="SAM" id="MobiDB-lite"/>
    </source>
</evidence>
<accession>A0AAP0BV05</accession>
<protein>
    <submittedName>
        <fullName evidence="2">Uncharacterized protein</fullName>
    </submittedName>
</protein>
<proteinExistence type="predicted"/>
<dbReference type="EMBL" id="JBBWWQ010000003">
    <property type="protein sequence ID" value="KAK8950796.1"/>
    <property type="molecule type" value="Genomic_DNA"/>
</dbReference>
<dbReference type="PANTHER" id="PTHR33971">
    <property type="entry name" value="OS06G0232000 PROTEIN"/>
    <property type="match status" value="1"/>
</dbReference>
<feature type="region of interest" description="Disordered" evidence="1">
    <location>
        <begin position="166"/>
        <end position="281"/>
    </location>
</feature>
<dbReference type="AlphaFoldDB" id="A0AAP0BV05"/>
<dbReference type="PANTHER" id="PTHR33971:SF1">
    <property type="entry name" value="OS02G0743600 PROTEIN"/>
    <property type="match status" value="1"/>
</dbReference>
<sequence>MPYRGSRKEAVDDFDGYDPTPYSGGYDITLTYGRPLQPSDEICYPVSRTEGVDFDRPQYPSGSPTSAIAANPIREGDCYGILRPGFRPPPQPATNTGYPGHGYQGYGHQGIGGPAFAGVSDYGSSNYGSGYEGLPQHQEYGSEYQSGYGRPEGSFGYGSGGYPMSNEGGEYQKGGENAGGGGGGYRRHGDGVYEGNSSYRRPNYADGQEQSGRYGNLGYGEQGSGGYNKPSYTNEEQRLGYKKPSYYRGEEGEEYGSSKYGSDSDEEKKHRHHQKHHHRHH</sequence>
<keyword evidence="3" id="KW-1185">Reference proteome</keyword>
<dbReference type="Proteomes" id="UP001418222">
    <property type="component" value="Unassembled WGS sequence"/>
</dbReference>
<dbReference type="InterPro" id="IPR038943">
    <property type="entry name" value="PLDrp1-like"/>
</dbReference>
<dbReference type="GO" id="GO:0070300">
    <property type="term" value="F:phosphatidic acid binding"/>
    <property type="evidence" value="ECO:0007669"/>
    <property type="project" value="InterPro"/>
</dbReference>
<gene>
    <name evidence="2" type="ORF">KSP39_PZI003484</name>
</gene>
<evidence type="ECO:0000313" key="2">
    <source>
        <dbReference type="EMBL" id="KAK8950796.1"/>
    </source>
</evidence>
<organism evidence="2 3">
    <name type="scientific">Platanthera zijinensis</name>
    <dbReference type="NCBI Taxonomy" id="2320716"/>
    <lineage>
        <taxon>Eukaryota</taxon>
        <taxon>Viridiplantae</taxon>
        <taxon>Streptophyta</taxon>
        <taxon>Embryophyta</taxon>
        <taxon>Tracheophyta</taxon>
        <taxon>Spermatophyta</taxon>
        <taxon>Magnoliopsida</taxon>
        <taxon>Liliopsida</taxon>
        <taxon>Asparagales</taxon>
        <taxon>Orchidaceae</taxon>
        <taxon>Orchidoideae</taxon>
        <taxon>Orchideae</taxon>
        <taxon>Orchidinae</taxon>
        <taxon>Platanthera</taxon>
    </lineage>
</organism>
<reference evidence="2 3" key="1">
    <citation type="journal article" date="2022" name="Nat. Plants">
        <title>Genomes of leafy and leafless Platanthera orchids illuminate the evolution of mycoheterotrophy.</title>
        <authorList>
            <person name="Li M.H."/>
            <person name="Liu K.W."/>
            <person name="Li Z."/>
            <person name="Lu H.C."/>
            <person name="Ye Q.L."/>
            <person name="Zhang D."/>
            <person name="Wang J.Y."/>
            <person name="Li Y.F."/>
            <person name="Zhong Z.M."/>
            <person name="Liu X."/>
            <person name="Yu X."/>
            <person name="Liu D.K."/>
            <person name="Tu X.D."/>
            <person name="Liu B."/>
            <person name="Hao Y."/>
            <person name="Liao X.Y."/>
            <person name="Jiang Y.T."/>
            <person name="Sun W.H."/>
            <person name="Chen J."/>
            <person name="Chen Y.Q."/>
            <person name="Ai Y."/>
            <person name="Zhai J.W."/>
            <person name="Wu S.S."/>
            <person name="Zhou Z."/>
            <person name="Hsiao Y.Y."/>
            <person name="Wu W.L."/>
            <person name="Chen Y.Y."/>
            <person name="Lin Y.F."/>
            <person name="Hsu J.L."/>
            <person name="Li C.Y."/>
            <person name="Wang Z.W."/>
            <person name="Zhao X."/>
            <person name="Zhong W.Y."/>
            <person name="Ma X.K."/>
            <person name="Ma L."/>
            <person name="Huang J."/>
            <person name="Chen G.Z."/>
            <person name="Huang M.Z."/>
            <person name="Huang L."/>
            <person name="Peng D.H."/>
            <person name="Luo Y.B."/>
            <person name="Zou S.Q."/>
            <person name="Chen S.P."/>
            <person name="Lan S."/>
            <person name="Tsai W.C."/>
            <person name="Van de Peer Y."/>
            <person name="Liu Z.J."/>
        </authorList>
    </citation>
    <scope>NUCLEOTIDE SEQUENCE [LARGE SCALE GENOMIC DNA]</scope>
    <source>
        <strain evidence="2">Lor287</strain>
    </source>
</reference>
<name>A0AAP0BV05_9ASPA</name>